<dbReference type="HOGENOM" id="CLU_833322_0_0_9"/>
<keyword evidence="7" id="KW-1185">Reference proteome</keyword>
<feature type="chain" id="PRO_5039306061" description="Periplasmic binding protein domain-containing protein" evidence="4">
    <location>
        <begin position="17"/>
        <end position="333"/>
    </location>
</feature>
<dbReference type="InterPro" id="IPR025997">
    <property type="entry name" value="SBP_2_dom"/>
</dbReference>
<dbReference type="CDD" id="cd01536">
    <property type="entry name" value="PBP1_ABC_sugar_binding-like"/>
    <property type="match status" value="1"/>
</dbReference>
<protein>
    <recommendedName>
        <fullName evidence="5">Periplasmic binding protein domain-containing protein</fullName>
    </recommendedName>
</protein>
<reference evidence="6 7" key="1">
    <citation type="submission" date="2009-01" db="EMBL/GenBank/DDBJ databases">
        <authorList>
            <person name="Fulton L."/>
            <person name="Clifton S."/>
            <person name="Fulton B."/>
            <person name="Xu J."/>
            <person name="Minx P."/>
            <person name="Pepin K.H."/>
            <person name="Johnson M."/>
            <person name="Bhonagiri V."/>
            <person name="Nash W.E."/>
            <person name="Mardis E.R."/>
            <person name="Wilson R.K."/>
        </authorList>
    </citation>
    <scope>NUCLEOTIDE SEQUENCE [LARGE SCALE GENOMIC DNA]</scope>
    <source>
        <strain evidence="7">DSM 10507 / JCM 14656 / S5a33</strain>
    </source>
</reference>
<feature type="signal peptide" evidence="4">
    <location>
        <begin position="1"/>
        <end position="16"/>
    </location>
</feature>
<dbReference type="Gene3D" id="3.40.50.2300">
    <property type="match status" value="2"/>
</dbReference>
<sequence>MKKRVLGILLATYLGAAMLTGCSQTESTDGESTAAAAKDEGSGDGWTGGYVCHSANVFFDAIEKGLVEAAKENGGTIVRSDSELDLQAEMSIVENFISQDVDVIFLTPNDPSGSIESVKLANDAGIPVVVISSELEEGDYEVLATVKSDDYTAGKQAAEYAMEQIGQSGDVLILNGMQTSDVIDRIRGYKDVIEQYEDVKIANEVMVNENSVAACTSAIENMLMACPDAKAVLCYNGFGIPAGYAAMENLGKDTNSISIVDVDGLPEEAELLAGGKMGKSAAYGQDTPGFGKKAVEIFQGYQQNPEAFEAGQLCEIETIEITPETAADYDVYD</sequence>
<dbReference type="GO" id="GO:0030246">
    <property type="term" value="F:carbohydrate binding"/>
    <property type="evidence" value="ECO:0007669"/>
    <property type="project" value="UniProtKB-ARBA"/>
</dbReference>
<evidence type="ECO:0000256" key="1">
    <source>
        <dbReference type="ARBA" id="ARBA00004196"/>
    </source>
</evidence>
<comment type="subcellular location">
    <subcellularLocation>
        <location evidence="1">Cell envelope</location>
    </subcellularLocation>
</comment>
<accession>C0CLG3</accession>
<dbReference type="PANTHER" id="PTHR46847">
    <property type="entry name" value="D-ALLOSE-BINDING PERIPLASMIC PROTEIN-RELATED"/>
    <property type="match status" value="1"/>
</dbReference>
<dbReference type="RefSeq" id="WP_005948465.1">
    <property type="nucleotide sequence ID" value="NZ_CP136423.1"/>
</dbReference>
<gene>
    <name evidence="6" type="ORF">RUMHYD_01685</name>
</gene>
<keyword evidence="3 4" id="KW-0732">Signal</keyword>
<evidence type="ECO:0000256" key="2">
    <source>
        <dbReference type="ARBA" id="ARBA00007639"/>
    </source>
</evidence>
<organism evidence="6 7">
    <name type="scientific">Blautia hydrogenotrophica (strain DSM 10507 / JCM 14656 / S5a33)</name>
    <name type="common">Ruminococcus hydrogenotrophicus</name>
    <dbReference type="NCBI Taxonomy" id="476272"/>
    <lineage>
        <taxon>Bacteria</taxon>
        <taxon>Bacillati</taxon>
        <taxon>Bacillota</taxon>
        <taxon>Clostridia</taxon>
        <taxon>Lachnospirales</taxon>
        <taxon>Lachnospiraceae</taxon>
        <taxon>Blautia</taxon>
    </lineage>
</organism>
<dbReference type="eggNOG" id="COG1879">
    <property type="taxonomic scope" value="Bacteria"/>
</dbReference>
<dbReference type="GeneID" id="86822203"/>
<comment type="similarity">
    <text evidence="2">Belongs to the bacterial solute-binding protein 2 family.</text>
</comment>
<dbReference type="AlphaFoldDB" id="C0CLG3"/>
<evidence type="ECO:0000313" key="6">
    <source>
        <dbReference type="EMBL" id="EEG49387.1"/>
    </source>
</evidence>
<comment type="caution">
    <text evidence="6">The sequence shown here is derived from an EMBL/GenBank/DDBJ whole genome shotgun (WGS) entry which is preliminary data.</text>
</comment>
<proteinExistence type="inferred from homology"/>
<dbReference type="PANTHER" id="PTHR46847:SF1">
    <property type="entry name" value="D-ALLOSE-BINDING PERIPLASMIC PROTEIN-RELATED"/>
    <property type="match status" value="1"/>
</dbReference>
<evidence type="ECO:0000256" key="3">
    <source>
        <dbReference type="ARBA" id="ARBA00022729"/>
    </source>
</evidence>
<evidence type="ECO:0000313" key="7">
    <source>
        <dbReference type="Proteomes" id="UP000003100"/>
    </source>
</evidence>
<name>C0CLG3_BLAHS</name>
<dbReference type="EMBL" id="ACBZ01000083">
    <property type="protein sequence ID" value="EEG49387.1"/>
    <property type="molecule type" value="Genomic_DNA"/>
</dbReference>
<dbReference type="InterPro" id="IPR028082">
    <property type="entry name" value="Peripla_BP_I"/>
</dbReference>
<dbReference type="Pfam" id="PF13407">
    <property type="entry name" value="Peripla_BP_4"/>
    <property type="match status" value="1"/>
</dbReference>
<dbReference type="PATRIC" id="fig|476272.21.peg.2054"/>
<dbReference type="PROSITE" id="PS51257">
    <property type="entry name" value="PROKAR_LIPOPROTEIN"/>
    <property type="match status" value="1"/>
</dbReference>
<evidence type="ECO:0000259" key="5">
    <source>
        <dbReference type="Pfam" id="PF13407"/>
    </source>
</evidence>
<feature type="domain" description="Periplasmic binding protein" evidence="5">
    <location>
        <begin position="54"/>
        <end position="299"/>
    </location>
</feature>
<dbReference type="GO" id="GO:0030313">
    <property type="term" value="C:cell envelope"/>
    <property type="evidence" value="ECO:0007669"/>
    <property type="project" value="UniProtKB-SubCell"/>
</dbReference>
<dbReference type="Proteomes" id="UP000003100">
    <property type="component" value="Unassembled WGS sequence"/>
</dbReference>
<reference evidence="6 7" key="2">
    <citation type="submission" date="2009-02" db="EMBL/GenBank/DDBJ databases">
        <title>Draft genome sequence of Blautia hydrogenotrophica DSM 10507 (Ruminococcus hydrogenotrophicus DSM 10507).</title>
        <authorList>
            <person name="Sudarsanam P."/>
            <person name="Ley R."/>
            <person name="Guruge J."/>
            <person name="Turnbaugh P.J."/>
            <person name="Mahowald M."/>
            <person name="Liep D."/>
            <person name="Gordon J."/>
        </authorList>
    </citation>
    <scope>NUCLEOTIDE SEQUENCE [LARGE SCALE GENOMIC DNA]</scope>
    <source>
        <strain evidence="7">DSM 10507 / JCM 14656 / S5a33</strain>
    </source>
</reference>
<evidence type="ECO:0000256" key="4">
    <source>
        <dbReference type="SAM" id="SignalP"/>
    </source>
</evidence>
<dbReference type="SUPFAM" id="SSF53822">
    <property type="entry name" value="Periplasmic binding protein-like I"/>
    <property type="match status" value="1"/>
</dbReference>